<name>A0A2Z7D6B5_9LAMI</name>
<evidence type="ECO:0000313" key="2">
    <source>
        <dbReference type="EMBL" id="KZV52808.1"/>
    </source>
</evidence>
<reference evidence="2 3" key="1">
    <citation type="journal article" date="2015" name="Proc. Natl. Acad. Sci. U.S.A.">
        <title>The resurrection genome of Boea hygrometrica: A blueprint for survival of dehydration.</title>
        <authorList>
            <person name="Xiao L."/>
            <person name="Yang G."/>
            <person name="Zhang L."/>
            <person name="Yang X."/>
            <person name="Zhao S."/>
            <person name="Ji Z."/>
            <person name="Zhou Q."/>
            <person name="Hu M."/>
            <person name="Wang Y."/>
            <person name="Chen M."/>
            <person name="Xu Y."/>
            <person name="Jin H."/>
            <person name="Xiao X."/>
            <person name="Hu G."/>
            <person name="Bao F."/>
            <person name="Hu Y."/>
            <person name="Wan P."/>
            <person name="Li L."/>
            <person name="Deng X."/>
            <person name="Kuang T."/>
            <person name="Xiang C."/>
            <person name="Zhu J.K."/>
            <person name="Oliver M.J."/>
            <person name="He Y."/>
        </authorList>
    </citation>
    <scope>NUCLEOTIDE SEQUENCE [LARGE SCALE GENOMIC DNA]</scope>
    <source>
        <strain evidence="3">cv. XS01</strain>
    </source>
</reference>
<dbReference type="EMBL" id="KQ990650">
    <property type="protein sequence ID" value="KZV52808.1"/>
    <property type="molecule type" value="Genomic_DNA"/>
</dbReference>
<gene>
    <name evidence="2" type="ORF">F511_40639</name>
</gene>
<feature type="compositionally biased region" description="Basic and acidic residues" evidence="1">
    <location>
        <begin position="140"/>
        <end position="155"/>
    </location>
</feature>
<accession>A0A2Z7D6B5</accession>
<dbReference type="AlphaFoldDB" id="A0A2Z7D6B5"/>
<feature type="region of interest" description="Disordered" evidence="1">
    <location>
        <begin position="57"/>
        <end position="88"/>
    </location>
</feature>
<organism evidence="2 3">
    <name type="scientific">Dorcoceras hygrometricum</name>
    <dbReference type="NCBI Taxonomy" id="472368"/>
    <lineage>
        <taxon>Eukaryota</taxon>
        <taxon>Viridiplantae</taxon>
        <taxon>Streptophyta</taxon>
        <taxon>Embryophyta</taxon>
        <taxon>Tracheophyta</taxon>
        <taxon>Spermatophyta</taxon>
        <taxon>Magnoliopsida</taxon>
        <taxon>eudicotyledons</taxon>
        <taxon>Gunneridae</taxon>
        <taxon>Pentapetalae</taxon>
        <taxon>asterids</taxon>
        <taxon>lamiids</taxon>
        <taxon>Lamiales</taxon>
        <taxon>Gesneriaceae</taxon>
        <taxon>Didymocarpoideae</taxon>
        <taxon>Trichosporeae</taxon>
        <taxon>Loxocarpinae</taxon>
        <taxon>Dorcoceras</taxon>
    </lineage>
</organism>
<evidence type="ECO:0000256" key="1">
    <source>
        <dbReference type="SAM" id="MobiDB-lite"/>
    </source>
</evidence>
<evidence type="ECO:0000313" key="3">
    <source>
        <dbReference type="Proteomes" id="UP000250235"/>
    </source>
</evidence>
<feature type="compositionally biased region" description="Polar residues" evidence="1">
    <location>
        <begin position="57"/>
        <end position="73"/>
    </location>
</feature>
<dbReference type="Proteomes" id="UP000250235">
    <property type="component" value="Unassembled WGS sequence"/>
</dbReference>
<sequence length="155" mass="17168">MTSAFLLEESGISKDYVSNISKQQAVFSNDDISSKLQIQRREVADEDRTVMMTSAVMSSQSAVEQNHNQQLTRSARAGSAMMTSAVMSSQSAVDKKRKSWISDDDVSSDVITISTDSYSDQQMATVFSSELQSHQQLQRKKIEPAVARRKDGFSS</sequence>
<feature type="region of interest" description="Disordered" evidence="1">
    <location>
        <begin position="129"/>
        <end position="155"/>
    </location>
</feature>
<proteinExistence type="predicted"/>
<keyword evidence="3" id="KW-1185">Reference proteome</keyword>
<protein>
    <submittedName>
        <fullName evidence="2">Uncharacterized protein</fullName>
    </submittedName>
</protein>